<accession>A0A6L9UIS5</accession>
<dbReference type="PROSITE" id="PS50893">
    <property type="entry name" value="ABC_TRANSPORTER_2"/>
    <property type="match status" value="2"/>
</dbReference>
<dbReference type="EMBL" id="WUEY01000024">
    <property type="protein sequence ID" value="NEI74037.1"/>
    <property type="molecule type" value="Genomic_DNA"/>
</dbReference>
<evidence type="ECO:0000256" key="3">
    <source>
        <dbReference type="ARBA" id="ARBA00022597"/>
    </source>
</evidence>
<dbReference type="SUPFAM" id="SSF52540">
    <property type="entry name" value="P-loop containing nucleoside triphosphate hydrolases"/>
    <property type="match status" value="2"/>
</dbReference>
<comment type="caution">
    <text evidence="9">The sequence shown here is derived from an EMBL/GenBank/DDBJ whole genome shotgun (WGS) entry which is preliminary data.</text>
</comment>
<keyword evidence="7" id="KW-0472">Membrane</keyword>
<evidence type="ECO:0000256" key="5">
    <source>
        <dbReference type="ARBA" id="ARBA00022741"/>
    </source>
</evidence>
<proteinExistence type="inferred from homology"/>
<evidence type="ECO:0000256" key="1">
    <source>
        <dbReference type="ARBA" id="ARBA00005417"/>
    </source>
</evidence>
<evidence type="ECO:0000313" key="10">
    <source>
        <dbReference type="Proteomes" id="UP000483035"/>
    </source>
</evidence>
<evidence type="ECO:0000256" key="7">
    <source>
        <dbReference type="ARBA" id="ARBA00023136"/>
    </source>
</evidence>
<sequence length="504" mass="55120">MSNLLEMTGISKRFGSVLALDNIDFDLRAGETHALLGINGAGKSTLVKIISGVYSSDGGKILMNGVEVSIREPTDAMESGIATVQQHPELIGSLSGIENIFLGQEGAGKGLLRRVDQELIKKKTQALLARFPIEIDLSVKVENMSSVEREIVAILHALRQDNIKVLILDEPTSTLTLPEARKLFEVMETLKRSGIGIIYITHRLEEVIAIADRFTVFRDGRKIVTGAKDGSITEESLSKLMLQKELGALYPAKRPQTDADGDILLQTRSLGVEGALEDINIELRRGEIVGGFGLVGSGIEVLASALFGDRRLDHGQILLNGAVQALQTPKDALRRGIFLVPGDRKTQGLTLTKNVTFNATLAHLGRASSRWGGWLRRRKNADTVAGLLERLELRPPHLWRNATEFSGGNQQKIVLAKGLFRQADVYIFLEPTVGVDLGARSKLYDVMRSLSEHAAILVLSSDFDEVCGVADRIFCLYRGRMSIPPSFDLARDEVLDGGLVGRRQ</sequence>
<evidence type="ECO:0000313" key="9">
    <source>
        <dbReference type="EMBL" id="NEI74037.1"/>
    </source>
</evidence>
<name>A0A6L9UIS5_9HYPH</name>
<gene>
    <name evidence="9" type="ORF">GR212_31240</name>
</gene>
<reference evidence="9 10" key="1">
    <citation type="submission" date="2019-12" db="EMBL/GenBank/DDBJ databases">
        <title>Rhizobium genotypes associated with high levels of biological nitrogen fixation by grain legumes in a temperate-maritime cropping system.</title>
        <authorList>
            <person name="Maluk M."/>
            <person name="Francesc Ferrando Molina F."/>
            <person name="Lopez Del Egido L."/>
            <person name="Lafos M."/>
            <person name="Langarica-Fuentes A."/>
            <person name="Gebre Yohannes G."/>
            <person name="Young M.W."/>
            <person name="Martin P."/>
            <person name="Gantlett R."/>
            <person name="Kenicer G."/>
            <person name="Hawes C."/>
            <person name="Begg G.S."/>
            <person name="Quilliam R.S."/>
            <person name="Squire G.R."/>
            <person name="Poole P.S."/>
            <person name="Young P.W."/>
            <person name="Iannetta P.M."/>
            <person name="James E.K."/>
        </authorList>
    </citation>
    <scope>NUCLEOTIDE SEQUENCE [LARGE SCALE GENOMIC DNA]</scope>
    <source>
        <strain evidence="9 10">JHI1118</strain>
    </source>
</reference>
<dbReference type="GO" id="GO:0016887">
    <property type="term" value="F:ATP hydrolysis activity"/>
    <property type="evidence" value="ECO:0007669"/>
    <property type="project" value="InterPro"/>
</dbReference>
<dbReference type="CDD" id="cd03215">
    <property type="entry name" value="ABC_Carb_Monos_II"/>
    <property type="match status" value="1"/>
</dbReference>
<keyword evidence="4" id="KW-0677">Repeat</keyword>
<dbReference type="InterPro" id="IPR027417">
    <property type="entry name" value="P-loop_NTPase"/>
</dbReference>
<dbReference type="GO" id="GO:0005524">
    <property type="term" value="F:ATP binding"/>
    <property type="evidence" value="ECO:0007669"/>
    <property type="project" value="UniProtKB-KW"/>
</dbReference>
<keyword evidence="3" id="KW-0762">Sugar transport</keyword>
<feature type="domain" description="ABC transporter" evidence="8">
    <location>
        <begin position="5"/>
        <end position="244"/>
    </location>
</feature>
<dbReference type="Proteomes" id="UP000483035">
    <property type="component" value="Unassembled WGS sequence"/>
</dbReference>
<dbReference type="Gene3D" id="3.40.50.300">
    <property type="entry name" value="P-loop containing nucleotide triphosphate hydrolases"/>
    <property type="match status" value="2"/>
</dbReference>
<feature type="domain" description="ABC transporter" evidence="8">
    <location>
        <begin position="259"/>
        <end position="503"/>
    </location>
</feature>
<dbReference type="PANTHER" id="PTHR43790:SF9">
    <property type="entry name" value="GALACTOFURANOSE TRANSPORTER ATP-BINDING PROTEIN YTFR"/>
    <property type="match status" value="1"/>
</dbReference>
<dbReference type="CDD" id="cd03216">
    <property type="entry name" value="ABC_Carb_Monos_I"/>
    <property type="match status" value="1"/>
</dbReference>
<protein>
    <submittedName>
        <fullName evidence="9">ATP-binding cassette domain-containing protein</fullName>
    </submittedName>
</protein>
<dbReference type="InterPro" id="IPR003439">
    <property type="entry name" value="ABC_transporter-like_ATP-bd"/>
</dbReference>
<dbReference type="InterPro" id="IPR003593">
    <property type="entry name" value="AAA+_ATPase"/>
</dbReference>
<keyword evidence="6 9" id="KW-0067">ATP-binding</keyword>
<keyword evidence="2" id="KW-0813">Transport</keyword>
<evidence type="ECO:0000256" key="6">
    <source>
        <dbReference type="ARBA" id="ARBA00022840"/>
    </source>
</evidence>
<dbReference type="InterPro" id="IPR017871">
    <property type="entry name" value="ABC_transporter-like_CS"/>
</dbReference>
<keyword evidence="5" id="KW-0547">Nucleotide-binding</keyword>
<evidence type="ECO:0000256" key="4">
    <source>
        <dbReference type="ARBA" id="ARBA00022737"/>
    </source>
</evidence>
<dbReference type="PROSITE" id="PS00211">
    <property type="entry name" value="ABC_TRANSPORTER_1"/>
    <property type="match status" value="1"/>
</dbReference>
<dbReference type="AlphaFoldDB" id="A0A6L9UIS5"/>
<dbReference type="PANTHER" id="PTHR43790">
    <property type="entry name" value="CARBOHYDRATE TRANSPORT ATP-BINDING PROTEIN MG119-RELATED"/>
    <property type="match status" value="1"/>
</dbReference>
<dbReference type="InterPro" id="IPR050107">
    <property type="entry name" value="ABC_carbohydrate_import_ATPase"/>
</dbReference>
<evidence type="ECO:0000259" key="8">
    <source>
        <dbReference type="PROSITE" id="PS50893"/>
    </source>
</evidence>
<dbReference type="Pfam" id="PF00005">
    <property type="entry name" value="ABC_tran"/>
    <property type="match status" value="2"/>
</dbReference>
<organism evidence="9 10">
    <name type="scientific">Rhizobium lusitanum</name>
    <dbReference type="NCBI Taxonomy" id="293958"/>
    <lineage>
        <taxon>Bacteria</taxon>
        <taxon>Pseudomonadati</taxon>
        <taxon>Pseudomonadota</taxon>
        <taxon>Alphaproteobacteria</taxon>
        <taxon>Hyphomicrobiales</taxon>
        <taxon>Rhizobiaceae</taxon>
        <taxon>Rhizobium/Agrobacterium group</taxon>
        <taxon>Rhizobium</taxon>
    </lineage>
</organism>
<dbReference type="SMART" id="SM00382">
    <property type="entry name" value="AAA"/>
    <property type="match status" value="1"/>
</dbReference>
<comment type="similarity">
    <text evidence="1">Belongs to the ABC transporter superfamily.</text>
</comment>
<evidence type="ECO:0000256" key="2">
    <source>
        <dbReference type="ARBA" id="ARBA00022448"/>
    </source>
</evidence>